<gene>
    <name evidence="1" type="ORF">CRV06_08085</name>
</gene>
<dbReference type="OrthoDB" id="5344195at2"/>
<evidence type="ECO:0000313" key="1">
    <source>
        <dbReference type="EMBL" id="RXJ62783.1"/>
    </source>
</evidence>
<organism evidence="1 2">
    <name type="scientific">Halarcobacter anaerophilus</name>
    <dbReference type="NCBI Taxonomy" id="877500"/>
    <lineage>
        <taxon>Bacteria</taxon>
        <taxon>Pseudomonadati</taxon>
        <taxon>Campylobacterota</taxon>
        <taxon>Epsilonproteobacteria</taxon>
        <taxon>Campylobacterales</taxon>
        <taxon>Arcobacteraceae</taxon>
        <taxon>Halarcobacter</taxon>
    </lineage>
</organism>
<keyword evidence="2" id="KW-1185">Reference proteome</keyword>
<comment type="caution">
    <text evidence="1">The sequence shown here is derived from an EMBL/GenBank/DDBJ whole genome shotgun (WGS) entry which is preliminary data.</text>
</comment>
<name>A0A4Q0XZN8_9BACT</name>
<reference evidence="1 2" key="1">
    <citation type="submission" date="2017-10" db="EMBL/GenBank/DDBJ databases">
        <title>Genomics of the genus Arcobacter.</title>
        <authorList>
            <person name="Perez-Cataluna A."/>
            <person name="Figueras M.J."/>
        </authorList>
    </citation>
    <scope>NUCLEOTIDE SEQUENCE [LARGE SCALE GENOMIC DNA]</scope>
    <source>
        <strain evidence="1 2">DSM 24636</strain>
    </source>
</reference>
<proteinExistence type="predicted"/>
<dbReference type="AlphaFoldDB" id="A0A4Q0XZN8"/>
<sequence>MKKLLSSLLLVSTMSFCETFDEAPLYSADCLILQDENSIICKYEHERLEEDIKITVKWIDPNGEISRQRDIVIPAGHGSVYDFRYIEGREKGIWKFKVTEGDIETETSFSIE</sequence>
<dbReference type="RefSeq" id="WP_129082069.1">
    <property type="nucleotide sequence ID" value="NZ_CP041070.1"/>
</dbReference>
<accession>A0A4Q0XZN8</accession>
<dbReference type="Proteomes" id="UP000290191">
    <property type="component" value="Unassembled WGS sequence"/>
</dbReference>
<dbReference type="EMBL" id="PDKO01000006">
    <property type="protein sequence ID" value="RXJ62783.1"/>
    <property type="molecule type" value="Genomic_DNA"/>
</dbReference>
<evidence type="ECO:0008006" key="3">
    <source>
        <dbReference type="Google" id="ProtNLM"/>
    </source>
</evidence>
<dbReference type="STRING" id="877500.GCA_000935065_01931"/>
<protein>
    <recommendedName>
        <fullName evidence="3">DUF3859 domain-containing protein</fullName>
    </recommendedName>
</protein>
<evidence type="ECO:0000313" key="2">
    <source>
        <dbReference type="Proteomes" id="UP000290191"/>
    </source>
</evidence>